<dbReference type="Proteomes" id="UP000664164">
    <property type="component" value="Unassembled WGS sequence"/>
</dbReference>
<organism evidence="7 8">
    <name type="scientific">Arthrobacter cavernae</name>
    <dbReference type="NCBI Taxonomy" id="2817681"/>
    <lineage>
        <taxon>Bacteria</taxon>
        <taxon>Bacillati</taxon>
        <taxon>Actinomycetota</taxon>
        <taxon>Actinomycetes</taxon>
        <taxon>Micrococcales</taxon>
        <taxon>Micrococcaceae</taxon>
        <taxon>Arthrobacter</taxon>
    </lineage>
</organism>
<dbReference type="Gene3D" id="3.40.50.1390">
    <property type="entry name" value="Resolvase, N-terminal catalytic domain"/>
    <property type="match status" value="1"/>
</dbReference>
<dbReference type="AlphaFoldDB" id="A0A939HFI9"/>
<dbReference type="InterPro" id="IPR006119">
    <property type="entry name" value="Resolv_N"/>
</dbReference>
<evidence type="ECO:0000256" key="1">
    <source>
        <dbReference type="ARBA" id="ARBA00022908"/>
    </source>
</evidence>
<dbReference type="GO" id="GO:0015074">
    <property type="term" value="P:DNA integration"/>
    <property type="evidence" value="ECO:0007669"/>
    <property type="project" value="UniProtKB-KW"/>
</dbReference>
<keyword evidence="1" id="KW-0229">DNA integration</keyword>
<evidence type="ECO:0000256" key="2">
    <source>
        <dbReference type="ARBA" id="ARBA00023125"/>
    </source>
</evidence>
<dbReference type="InterPro" id="IPR036162">
    <property type="entry name" value="Resolvase-like_N_sf"/>
</dbReference>
<dbReference type="SUPFAM" id="SSF53041">
    <property type="entry name" value="Resolvase-like"/>
    <property type="match status" value="1"/>
</dbReference>
<dbReference type="PROSITE" id="PS00397">
    <property type="entry name" value="RECOMBINASES_1"/>
    <property type="match status" value="1"/>
</dbReference>
<dbReference type="GO" id="GO:0003677">
    <property type="term" value="F:DNA binding"/>
    <property type="evidence" value="ECO:0007669"/>
    <property type="project" value="UniProtKB-KW"/>
</dbReference>
<dbReference type="GO" id="GO:0000150">
    <property type="term" value="F:DNA strand exchange activity"/>
    <property type="evidence" value="ECO:0007669"/>
    <property type="project" value="InterPro"/>
</dbReference>
<feature type="domain" description="Resolvase/invertase-type recombinase catalytic" evidence="6">
    <location>
        <begin position="3"/>
        <end position="144"/>
    </location>
</feature>
<dbReference type="PANTHER" id="PTHR30461:SF19">
    <property type="entry name" value="SITE-SPECIFIC RECOMBINASE RESOLVASE FAMILY"/>
    <property type="match status" value="1"/>
</dbReference>
<keyword evidence="2" id="KW-0238">DNA-binding</keyword>
<evidence type="ECO:0000256" key="5">
    <source>
        <dbReference type="PROSITE-ProRule" id="PRU10137"/>
    </source>
</evidence>
<keyword evidence="8" id="KW-1185">Reference proteome</keyword>
<evidence type="ECO:0000256" key="4">
    <source>
        <dbReference type="PIRSR" id="PIRSR606118-50"/>
    </source>
</evidence>
<dbReference type="SMART" id="SM00857">
    <property type="entry name" value="Resolvase"/>
    <property type="match status" value="1"/>
</dbReference>
<evidence type="ECO:0000259" key="6">
    <source>
        <dbReference type="PROSITE" id="PS51736"/>
    </source>
</evidence>
<proteinExistence type="predicted"/>
<sequence>MPRVIAYARVSTDKQDAENQRFEIERYLTRTNLAFDQFVEETVSGRRDVSERKLGQLMTELERGDTLIVSEASRISRRLSEIFATIQYFIDRGVTVIAVKQNYVFADDINSKVIAFAFGLAAEIERDLISQRTKEALARKKSEGVILGRPAGSFQHKHYKLHGKDDEIMELLEKRVGVAALARVFNVSRPTMQRYIADNELRQKLQGKTPVSILGTKSV</sequence>
<name>A0A939HFI9_9MICC</name>
<dbReference type="RefSeq" id="WP_207614869.1">
    <property type="nucleotide sequence ID" value="NZ_JAFNLL010000004.1"/>
</dbReference>
<dbReference type="EMBL" id="JAFNLL010000004">
    <property type="protein sequence ID" value="MBO1267067.1"/>
    <property type="molecule type" value="Genomic_DNA"/>
</dbReference>
<evidence type="ECO:0000313" key="7">
    <source>
        <dbReference type="EMBL" id="MBO1267067.1"/>
    </source>
</evidence>
<dbReference type="PANTHER" id="PTHR30461">
    <property type="entry name" value="DNA-INVERTASE FROM LAMBDOID PROPHAGE"/>
    <property type="match status" value="1"/>
</dbReference>
<accession>A0A939HFI9</accession>
<feature type="active site" description="O-(5'-phospho-DNA)-serine intermediate" evidence="4 5">
    <location>
        <position position="11"/>
    </location>
</feature>
<dbReference type="Pfam" id="PF00239">
    <property type="entry name" value="Resolvase"/>
    <property type="match status" value="1"/>
</dbReference>
<protein>
    <submittedName>
        <fullName evidence="7">Recombinase family protein</fullName>
    </submittedName>
</protein>
<dbReference type="PROSITE" id="PS51736">
    <property type="entry name" value="RECOMBINASES_3"/>
    <property type="match status" value="1"/>
</dbReference>
<dbReference type="InterPro" id="IPR006118">
    <property type="entry name" value="Recombinase_CS"/>
</dbReference>
<comment type="caution">
    <text evidence="7">The sequence shown here is derived from an EMBL/GenBank/DDBJ whole genome shotgun (WGS) entry which is preliminary data.</text>
</comment>
<evidence type="ECO:0000256" key="3">
    <source>
        <dbReference type="ARBA" id="ARBA00023172"/>
    </source>
</evidence>
<gene>
    <name evidence="7" type="ORF">J1902_03580</name>
</gene>
<dbReference type="InterPro" id="IPR050639">
    <property type="entry name" value="SSR_resolvase"/>
</dbReference>
<dbReference type="CDD" id="cd03768">
    <property type="entry name" value="SR_ResInv"/>
    <property type="match status" value="1"/>
</dbReference>
<keyword evidence="3" id="KW-0233">DNA recombination</keyword>
<evidence type="ECO:0000313" key="8">
    <source>
        <dbReference type="Proteomes" id="UP000664164"/>
    </source>
</evidence>
<reference evidence="7" key="1">
    <citation type="submission" date="2021-03" db="EMBL/GenBank/DDBJ databases">
        <title>A new species, PO-11, isolated from a karst cave deposit.</title>
        <authorList>
            <person name="Zhaoxiaoyong W."/>
        </authorList>
    </citation>
    <scope>NUCLEOTIDE SEQUENCE</scope>
    <source>
        <strain evidence="7">PO-11</strain>
    </source>
</reference>